<evidence type="ECO:0000313" key="1">
    <source>
        <dbReference type="EMBL" id="ETW85088.1"/>
    </source>
</evidence>
<reference evidence="1 2" key="1">
    <citation type="journal article" date="2012" name="New Phytol.">
        <title>Insight into trade-off between wood decay and parasitism from the genome of a fungal forest pathogen.</title>
        <authorList>
            <person name="Olson A."/>
            <person name="Aerts A."/>
            <person name="Asiegbu F."/>
            <person name="Belbahri L."/>
            <person name="Bouzid O."/>
            <person name="Broberg A."/>
            <person name="Canback B."/>
            <person name="Coutinho P.M."/>
            <person name="Cullen D."/>
            <person name="Dalman K."/>
            <person name="Deflorio G."/>
            <person name="van Diepen L.T."/>
            <person name="Dunand C."/>
            <person name="Duplessis S."/>
            <person name="Durling M."/>
            <person name="Gonthier P."/>
            <person name="Grimwood J."/>
            <person name="Fossdal C.G."/>
            <person name="Hansson D."/>
            <person name="Henrissat B."/>
            <person name="Hietala A."/>
            <person name="Himmelstrand K."/>
            <person name="Hoffmeister D."/>
            <person name="Hogberg N."/>
            <person name="James T.Y."/>
            <person name="Karlsson M."/>
            <person name="Kohler A."/>
            <person name="Kues U."/>
            <person name="Lee Y.H."/>
            <person name="Lin Y.C."/>
            <person name="Lind M."/>
            <person name="Lindquist E."/>
            <person name="Lombard V."/>
            <person name="Lucas S."/>
            <person name="Lunden K."/>
            <person name="Morin E."/>
            <person name="Murat C."/>
            <person name="Park J."/>
            <person name="Raffaello T."/>
            <person name="Rouze P."/>
            <person name="Salamov A."/>
            <person name="Schmutz J."/>
            <person name="Solheim H."/>
            <person name="Stahlberg J."/>
            <person name="Velez H."/>
            <person name="de Vries R.P."/>
            <person name="Wiebenga A."/>
            <person name="Woodward S."/>
            <person name="Yakovlev I."/>
            <person name="Garbelotto M."/>
            <person name="Martin F."/>
            <person name="Grigoriev I.V."/>
            <person name="Stenlid J."/>
        </authorList>
    </citation>
    <scope>NUCLEOTIDE SEQUENCE [LARGE SCALE GENOMIC DNA]</scope>
    <source>
        <strain evidence="1 2">TC 32-1</strain>
    </source>
</reference>
<evidence type="ECO:0000313" key="2">
    <source>
        <dbReference type="Proteomes" id="UP000030671"/>
    </source>
</evidence>
<keyword evidence="2" id="KW-1185">Reference proteome</keyword>
<dbReference type="Proteomes" id="UP000030671">
    <property type="component" value="Unassembled WGS sequence"/>
</dbReference>
<name>W4KGV1_HETIT</name>
<proteinExistence type="predicted"/>
<accession>W4KGV1</accession>
<sequence>MEEARAGVTIEGARRYLSSQWCAHDMGVRGPGTLEFVGGEMECESWRMWARCVGTKGVDAAEQRGVVGMSWDGKDWEDDEEDIGGVTGVRVCWEHAAERGEATTNSWKRATTILYRQLSSSSSSFQLFLSPLFSLSVMFLYY</sequence>
<dbReference type="InParanoid" id="W4KGV1"/>
<dbReference type="AlphaFoldDB" id="W4KGV1"/>
<dbReference type="HOGENOM" id="CLU_1816045_0_0_1"/>
<dbReference type="RefSeq" id="XP_009541974.1">
    <property type="nucleotide sequence ID" value="XM_009543679.1"/>
</dbReference>
<dbReference type="EMBL" id="KI925455">
    <property type="protein sequence ID" value="ETW85088.1"/>
    <property type="molecule type" value="Genomic_DNA"/>
</dbReference>
<gene>
    <name evidence="1" type="ORF">HETIRDRAFT_101141</name>
</gene>
<dbReference type="GeneID" id="20665736"/>
<dbReference type="KEGG" id="hir:HETIRDRAFT_101141"/>
<organism evidence="1 2">
    <name type="scientific">Heterobasidion irregulare (strain TC 32-1)</name>
    <dbReference type="NCBI Taxonomy" id="747525"/>
    <lineage>
        <taxon>Eukaryota</taxon>
        <taxon>Fungi</taxon>
        <taxon>Dikarya</taxon>
        <taxon>Basidiomycota</taxon>
        <taxon>Agaricomycotina</taxon>
        <taxon>Agaricomycetes</taxon>
        <taxon>Russulales</taxon>
        <taxon>Bondarzewiaceae</taxon>
        <taxon>Heterobasidion</taxon>
        <taxon>Heterobasidion annosum species complex</taxon>
    </lineage>
</organism>
<protein>
    <submittedName>
        <fullName evidence="1">Uncharacterized protein</fullName>
    </submittedName>
</protein>